<reference evidence="1" key="1">
    <citation type="submission" date="2018-02" db="EMBL/GenBank/DDBJ databases">
        <title>Rhizophora mucronata_Transcriptome.</title>
        <authorList>
            <person name="Meera S.P."/>
            <person name="Sreeshan A."/>
            <person name="Augustine A."/>
        </authorList>
    </citation>
    <scope>NUCLEOTIDE SEQUENCE</scope>
    <source>
        <tissue evidence="1">Leaf</tissue>
    </source>
</reference>
<organism evidence="1">
    <name type="scientific">Rhizophora mucronata</name>
    <name type="common">Asiatic mangrove</name>
    <dbReference type="NCBI Taxonomy" id="61149"/>
    <lineage>
        <taxon>Eukaryota</taxon>
        <taxon>Viridiplantae</taxon>
        <taxon>Streptophyta</taxon>
        <taxon>Embryophyta</taxon>
        <taxon>Tracheophyta</taxon>
        <taxon>Spermatophyta</taxon>
        <taxon>Magnoliopsida</taxon>
        <taxon>eudicotyledons</taxon>
        <taxon>Gunneridae</taxon>
        <taxon>Pentapetalae</taxon>
        <taxon>rosids</taxon>
        <taxon>fabids</taxon>
        <taxon>Malpighiales</taxon>
        <taxon>Rhizophoraceae</taxon>
        <taxon>Rhizophora</taxon>
    </lineage>
</organism>
<sequence length="59" mass="6739">MVLPNLLPFNIQHLEIIILQRVCLNTCTASHLICFCKSISIRSMHQQRPNMSCFLALSP</sequence>
<evidence type="ECO:0000313" key="1">
    <source>
        <dbReference type="EMBL" id="MBX04931.1"/>
    </source>
</evidence>
<keyword evidence="1" id="KW-0489">Methyltransferase</keyword>
<dbReference type="AlphaFoldDB" id="A0A2P2KGU8"/>
<accession>A0A2P2KGU8</accession>
<dbReference type="EMBL" id="GGEC01024447">
    <property type="protein sequence ID" value="MBX04931.1"/>
    <property type="molecule type" value="Transcribed_RNA"/>
</dbReference>
<dbReference type="GO" id="GO:0008168">
    <property type="term" value="F:methyltransferase activity"/>
    <property type="evidence" value="ECO:0007669"/>
    <property type="project" value="UniProtKB-KW"/>
</dbReference>
<dbReference type="GO" id="GO:0032259">
    <property type="term" value="P:methylation"/>
    <property type="evidence" value="ECO:0007669"/>
    <property type="project" value="UniProtKB-KW"/>
</dbReference>
<name>A0A2P2KGU8_RHIMU</name>
<protein>
    <submittedName>
        <fullName evidence="1">Putative lysine-specific demethylase JMJ16</fullName>
    </submittedName>
</protein>
<keyword evidence="1" id="KW-0808">Transferase</keyword>
<proteinExistence type="predicted"/>